<name>X1K6T9_9ZZZZ</name>
<evidence type="ECO:0000256" key="3">
    <source>
        <dbReference type="ARBA" id="ARBA00022777"/>
    </source>
</evidence>
<dbReference type="EMBL" id="BARU01036353">
    <property type="protein sequence ID" value="GAH89345.1"/>
    <property type="molecule type" value="Genomic_DNA"/>
</dbReference>
<dbReference type="GO" id="GO:0046872">
    <property type="term" value="F:metal ion binding"/>
    <property type="evidence" value="ECO:0007669"/>
    <property type="project" value="UniProtKB-KW"/>
</dbReference>
<accession>X1K6T9</accession>
<feature type="domain" description="Phosphofructokinase" evidence="5">
    <location>
        <begin position="12"/>
        <end position="155"/>
    </location>
</feature>
<reference evidence="6" key="1">
    <citation type="journal article" date="2014" name="Front. Microbiol.">
        <title>High frequency of phylogenetically diverse reductive dehalogenase-homologous genes in deep subseafloor sedimentary metagenomes.</title>
        <authorList>
            <person name="Kawai M."/>
            <person name="Futagami T."/>
            <person name="Toyoda A."/>
            <person name="Takaki Y."/>
            <person name="Nishi S."/>
            <person name="Hori S."/>
            <person name="Arai W."/>
            <person name="Tsubouchi T."/>
            <person name="Morono Y."/>
            <person name="Uchiyama I."/>
            <person name="Ito T."/>
            <person name="Fujiyama A."/>
            <person name="Inagaki F."/>
            <person name="Takami H."/>
        </authorList>
    </citation>
    <scope>NUCLEOTIDE SEQUENCE</scope>
    <source>
        <strain evidence="6">Expedition CK06-06</strain>
    </source>
</reference>
<protein>
    <recommendedName>
        <fullName evidence="5">Phosphofructokinase domain-containing protein</fullName>
    </recommendedName>
</protein>
<dbReference type="AlphaFoldDB" id="X1K6T9"/>
<dbReference type="InterPro" id="IPR000023">
    <property type="entry name" value="Phosphofructokinase_dom"/>
</dbReference>
<keyword evidence="4" id="KW-0460">Magnesium</keyword>
<dbReference type="Gene3D" id="3.40.50.450">
    <property type="match status" value="1"/>
</dbReference>
<dbReference type="InterPro" id="IPR035966">
    <property type="entry name" value="PKF_sf"/>
</dbReference>
<keyword evidence="1" id="KW-0808">Transferase</keyword>
<comment type="caution">
    <text evidence="6">The sequence shown here is derived from an EMBL/GenBank/DDBJ whole genome shotgun (WGS) entry which is preliminary data.</text>
</comment>
<evidence type="ECO:0000256" key="1">
    <source>
        <dbReference type="ARBA" id="ARBA00022679"/>
    </source>
</evidence>
<proteinExistence type="predicted"/>
<gene>
    <name evidence="6" type="ORF">S03H2_56778</name>
</gene>
<feature type="non-terminal residue" evidence="6">
    <location>
        <position position="252"/>
    </location>
</feature>
<sequence>AMEENRGSSPADPVLVIQAMGRKIGFIPAAARLADPNRDFPLQIYLAESKINMEEMADRINDRLKTDRHCLVVVSEGFDVGDIGEVKDSFGHTSFGSSKVSVYQNVINRLNEKGLKARGSARGQVMGTDQRATAIYASTIDLDEAYRVGQKAVEIAMNEGNGWMATILRNPGEQYSVRYDKVPLDKVALSERTFPEQWITPGRTDVTDEFIRYAHPLIGDKWPEVPMENGLQRFAKLKPVFADKKLKKYKPE</sequence>
<keyword evidence="3" id="KW-0418">Kinase</keyword>
<evidence type="ECO:0000259" key="5">
    <source>
        <dbReference type="Pfam" id="PF00365"/>
    </source>
</evidence>
<dbReference type="Gene3D" id="3.40.50.460">
    <property type="entry name" value="Phosphofructokinase domain"/>
    <property type="match status" value="1"/>
</dbReference>
<dbReference type="SUPFAM" id="SSF53784">
    <property type="entry name" value="Phosphofructokinase"/>
    <property type="match status" value="1"/>
</dbReference>
<evidence type="ECO:0000256" key="2">
    <source>
        <dbReference type="ARBA" id="ARBA00022723"/>
    </source>
</evidence>
<dbReference type="Pfam" id="PF00365">
    <property type="entry name" value="PFK"/>
    <property type="match status" value="1"/>
</dbReference>
<evidence type="ECO:0000256" key="4">
    <source>
        <dbReference type="ARBA" id="ARBA00022842"/>
    </source>
</evidence>
<keyword evidence="2" id="KW-0479">Metal-binding</keyword>
<organism evidence="6">
    <name type="scientific">marine sediment metagenome</name>
    <dbReference type="NCBI Taxonomy" id="412755"/>
    <lineage>
        <taxon>unclassified sequences</taxon>
        <taxon>metagenomes</taxon>
        <taxon>ecological metagenomes</taxon>
    </lineage>
</organism>
<dbReference type="UniPathway" id="UPA00109">
    <property type="reaction ID" value="UER00182"/>
</dbReference>
<dbReference type="GO" id="GO:0003872">
    <property type="term" value="F:6-phosphofructokinase activity"/>
    <property type="evidence" value="ECO:0007669"/>
    <property type="project" value="InterPro"/>
</dbReference>
<feature type="non-terminal residue" evidence="6">
    <location>
        <position position="1"/>
    </location>
</feature>
<evidence type="ECO:0000313" key="6">
    <source>
        <dbReference type="EMBL" id="GAH89345.1"/>
    </source>
</evidence>